<proteinExistence type="predicted"/>
<sequence length="55" mass="6401">MMVMIVLTISVYCGIAVYILRKIDSSPDHKIKGRNKVTSSMKQRKKQYEHFLSAR</sequence>
<reference evidence="3" key="1">
    <citation type="journal article" date="2019" name="Int. J. Syst. Evol. Microbiol.">
        <title>The Global Catalogue of Microorganisms (GCM) 10K type strain sequencing project: providing services to taxonomists for standard genome sequencing and annotation.</title>
        <authorList>
            <consortium name="The Broad Institute Genomics Platform"/>
            <consortium name="The Broad Institute Genome Sequencing Center for Infectious Disease"/>
            <person name="Wu L."/>
            <person name="Ma J."/>
        </authorList>
    </citation>
    <scope>NUCLEOTIDE SEQUENCE [LARGE SCALE GENOMIC DNA]</scope>
    <source>
        <strain evidence="3">CCM 7282</strain>
    </source>
</reference>
<dbReference type="EMBL" id="BMCJ01000003">
    <property type="protein sequence ID" value="GGC87693.1"/>
    <property type="molecule type" value="Genomic_DNA"/>
</dbReference>
<protein>
    <submittedName>
        <fullName evidence="2">Uncharacterized protein</fullName>
    </submittedName>
</protein>
<evidence type="ECO:0000256" key="1">
    <source>
        <dbReference type="SAM" id="MobiDB-lite"/>
    </source>
</evidence>
<gene>
    <name evidence="2" type="ORF">GCM10007216_18050</name>
</gene>
<name>A0ABQ1NZF8_9BACI</name>
<evidence type="ECO:0000313" key="2">
    <source>
        <dbReference type="EMBL" id="GGC87693.1"/>
    </source>
</evidence>
<accession>A0ABQ1NZF8</accession>
<organism evidence="2 3">
    <name type="scientific">Thalassobacillus devorans</name>
    <dbReference type="NCBI Taxonomy" id="279813"/>
    <lineage>
        <taxon>Bacteria</taxon>
        <taxon>Bacillati</taxon>
        <taxon>Bacillota</taxon>
        <taxon>Bacilli</taxon>
        <taxon>Bacillales</taxon>
        <taxon>Bacillaceae</taxon>
        <taxon>Thalassobacillus</taxon>
    </lineage>
</organism>
<evidence type="ECO:0000313" key="3">
    <source>
        <dbReference type="Proteomes" id="UP000619534"/>
    </source>
</evidence>
<dbReference type="Proteomes" id="UP000619534">
    <property type="component" value="Unassembled WGS sequence"/>
</dbReference>
<keyword evidence="3" id="KW-1185">Reference proteome</keyword>
<feature type="region of interest" description="Disordered" evidence="1">
    <location>
        <begin position="31"/>
        <end position="55"/>
    </location>
</feature>
<comment type="caution">
    <text evidence="2">The sequence shown here is derived from an EMBL/GenBank/DDBJ whole genome shotgun (WGS) entry which is preliminary data.</text>
</comment>